<dbReference type="CDD" id="cd00267">
    <property type="entry name" value="ABC_ATPase"/>
    <property type="match status" value="1"/>
</dbReference>
<evidence type="ECO:0000256" key="4">
    <source>
        <dbReference type="ARBA" id="ARBA00023065"/>
    </source>
</evidence>
<dbReference type="PANTHER" id="PTHR42771">
    <property type="entry name" value="IRON(3+)-HYDROXAMATE IMPORT ATP-BINDING PROTEIN FHUC"/>
    <property type="match status" value="1"/>
</dbReference>
<evidence type="ECO:0000256" key="5">
    <source>
        <dbReference type="ARBA" id="ARBA00023136"/>
    </source>
</evidence>
<dbReference type="STRING" id="96561.Dole_1380"/>
<keyword evidence="2" id="KW-0813">Transport</keyword>
<dbReference type="GO" id="GO:0006811">
    <property type="term" value="P:monoatomic ion transport"/>
    <property type="evidence" value="ECO:0007669"/>
    <property type="project" value="UniProtKB-KW"/>
</dbReference>
<proteinExistence type="predicted"/>
<comment type="subcellular location">
    <subcellularLocation>
        <location evidence="1">Cell membrane</location>
        <topology evidence="1">Peripheral membrane protein</topology>
    </subcellularLocation>
</comment>
<feature type="domain" description="Rad50/SbcC-type AAA" evidence="7">
    <location>
        <begin position="28"/>
        <end position="61"/>
    </location>
</feature>
<dbReference type="PANTHER" id="PTHR42771:SF2">
    <property type="entry name" value="IRON(3+)-HYDROXAMATE IMPORT ATP-BINDING PROTEIN FHUC"/>
    <property type="match status" value="1"/>
</dbReference>
<evidence type="ECO:0000256" key="1">
    <source>
        <dbReference type="ARBA" id="ARBA00004202"/>
    </source>
</evidence>
<dbReference type="AlphaFoldDB" id="A8ZYS9"/>
<dbReference type="RefSeq" id="WP_012174801.1">
    <property type="nucleotide sequence ID" value="NC_009943.1"/>
</dbReference>
<keyword evidence="9" id="KW-1185">Reference proteome</keyword>
<evidence type="ECO:0000313" key="8">
    <source>
        <dbReference type="EMBL" id="ABW67184.1"/>
    </source>
</evidence>
<name>A8ZYS9_DESOH</name>
<sequence length="234" mass="26750">MNHHITRVTLHHETYPSDCHYPFSLPIFRQTRQIRFESPVTFFVGENGTGKSTLLEALALAGGIHIWRNCEGARYQVNPYETQLHRYISLEWANGKVPGSYFGSEIFNDFRRTVDNWAAADPGQLKYFGGKSLITQSHGQSMMAYFDACYKRKGVHFLDEPETALSPKSQLALLNILRKNGKAGHAQFIIATHSPILLACENASIYSFDRSPVSIIAYRETEHYKIYKNFLLER</sequence>
<dbReference type="OrthoDB" id="9784297at2"/>
<dbReference type="Pfam" id="PF13304">
    <property type="entry name" value="AAA_21"/>
    <property type="match status" value="1"/>
</dbReference>
<dbReference type="InterPro" id="IPR027417">
    <property type="entry name" value="P-loop_NTPase"/>
</dbReference>
<keyword evidence="4" id="KW-0406">Ion transport</keyword>
<dbReference type="eggNOG" id="COG3910">
    <property type="taxonomic scope" value="Bacteria"/>
</dbReference>
<dbReference type="Proteomes" id="UP000008561">
    <property type="component" value="Chromosome"/>
</dbReference>
<keyword evidence="3" id="KW-1003">Cell membrane</keyword>
<evidence type="ECO:0000313" key="9">
    <source>
        <dbReference type="Proteomes" id="UP000008561"/>
    </source>
</evidence>
<dbReference type="InterPro" id="IPR051535">
    <property type="entry name" value="Siderophore_ABC-ATPase"/>
</dbReference>
<dbReference type="GO" id="GO:0006302">
    <property type="term" value="P:double-strand break repair"/>
    <property type="evidence" value="ECO:0007669"/>
    <property type="project" value="InterPro"/>
</dbReference>
<dbReference type="Pfam" id="PF13476">
    <property type="entry name" value="AAA_23"/>
    <property type="match status" value="1"/>
</dbReference>
<dbReference type="SUPFAM" id="SSF52540">
    <property type="entry name" value="P-loop containing nucleoside triphosphate hydrolases"/>
    <property type="match status" value="1"/>
</dbReference>
<evidence type="ECO:0000256" key="2">
    <source>
        <dbReference type="ARBA" id="ARBA00022448"/>
    </source>
</evidence>
<protein>
    <recommendedName>
        <fullName evidence="10">AAA family ATPase</fullName>
    </recommendedName>
</protein>
<dbReference type="HOGENOM" id="CLU_079631_2_0_7"/>
<gene>
    <name evidence="8" type="ordered locus">Dole_1380</name>
</gene>
<dbReference type="GO" id="GO:0016887">
    <property type="term" value="F:ATP hydrolysis activity"/>
    <property type="evidence" value="ECO:0007669"/>
    <property type="project" value="InterPro"/>
</dbReference>
<dbReference type="GO" id="GO:0005524">
    <property type="term" value="F:ATP binding"/>
    <property type="evidence" value="ECO:0007669"/>
    <property type="project" value="InterPro"/>
</dbReference>
<keyword evidence="5" id="KW-0472">Membrane</keyword>
<dbReference type="KEGG" id="dol:Dole_1380"/>
<evidence type="ECO:0000259" key="6">
    <source>
        <dbReference type="Pfam" id="PF13304"/>
    </source>
</evidence>
<reference evidence="8 9" key="1">
    <citation type="submission" date="2007-10" db="EMBL/GenBank/DDBJ databases">
        <title>Complete sequence of Desulfococcus oleovorans Hxd3.</title>
        <authorList>
            <consortium name="US DOE Joint Genome Institute"/>
            <person name="Copeland A."/>
            <person name="Lucas S."/>
            <person name="Lapidus A."/>
            <person name="Barry K."/>
            <person name="Glavina del Rio T."/>
            <person name="Dalin E."/>
            <person name="Tice H."/>
            <person name="Pitluck S."/>
            <person name="Kiss H."/>
            <person name="Brettin T."/>
            <person name="Bruce D."/>
            <person name="Detter J.C."/>
            <person name="Han C."/>
            <person name="Schmutz J."/>
            <person name="Larimer F."/>
            <person name="Land M."/>
            <person name="Hauser L."/>
            <person name="Kyrpides N."/>
            <person name="Kim E."/>
            <person name="Wawrik B."/>
            <person name="Richardson P."/>
        </authorList>
    </citation>
    <scope>NUCLEOTIDE SEQUENCE [LARGE SCALE GENOMIC DNA]</scope>
    <source>
        <strain evidence="9">DSM 6200 / JCM 39069 / Hxd3</strain>
    </source>
</reference>
<dbReference type="Gene3D" id="3.40.50.300">
    <property type="entry name" value="P-loop containing nucleotide triphosphate hydrolases"/>
    <property type="match status" value="2"/>
</dbReference>
<dbReference type="GO" id="GO:0005886">
    <property type="term" value="C:plasma membrane"/>
    <property type="evidence" value="ECO:0007669"/>
    <property type="project" value="UniProtKB-SubCell"/>
</dbReference>
<evidence type="ECO:0000256" key="3">
    <source>
        <dbReference type="ARBA" id="ARBA00022475"/>
    </source>
</evidence>
<accession>A8ZYS9</accession>
<dbReference type="InterPro" id="IPR038729">
    <property type="entry name" value="Rad50/SbcC_AAA"/>
</dbReference>
<organism evidence="8 9">
    <name type="scientific">Desulfosudis oleivorans (strain DSM 6200 / JCM 39069 / Hxd3)</name>
    <name type="common">Desulfococcus oleovorans</name>
    <dbReference type="NCBI Taxonomy" id="96561"/>
    <lineage>
        <taxon>Bacteria</taxon>
        <taxon>Pseudomonadati</taxon>
        <taxon>Thermodesulfobacteriota</taxon>
        <taxon>Desulfobacteria</taxon>
        <taxon>Desulfobacterales</taxon>
        <taxon>Desulfosudaceae</taxon>
        <taxon>Desulfosudis</taxon>
    </lineage>
</organism>
<dbReference type="EMBL" id="CP000859">
    <property type="protein sequence ID" value="ABW67184.1"/>
    <property type="molecule type" value="Genomic_DNA"/>
</dbReference>
<evidence type="ECO:0000259" key="7">
    <source>
        <dbReference type="Pfam" id="PF13476"/>
    </source>
</evidence>
<evidence type="ECO:0008006" key="10">
    <source>
        <dbReference type="Google" id="ProtNLM"/>
    </source>
</evidence>
<dbReference type="InterPro" id="IPR003959">
    <property type="entry name" value="ATPase_AAA_core"/>
</dbReference>
<feature type="domain" description="ATPase AAA-type core" evidence="6">
    <location>
        <begin position="146"/>
        <end position="199"/>
    </location>
</feature>